<feature type="region of interest" description="Disordered" evidence="1">
    <location>
        <begin position="60"/>
        <end position="97"/>
    </location>
</feature>
<dbReference type="OMA" id="WIMEYPT"/>
<name>C5FZJ5_ARTOC</name>
<feature type="compositionally biased region" description="Polar residues" evidence="1">
    <location>
        <begin position="168"/>
        <end position="187"/>
    </location>
</feature>
<organism evidence="2 3">
    <name type="scientific">Arthroderma otae (strain ATCC MYA-4605 / CBS 113480)</name>
    <name type="common">Microsporum canis</name>
    <dbReference type="NCBI Taxonomy" id="554155"/>
    <lineage>
        <taxon>Eukaryota</taxon>
        <taxon>Fungi</taxon>
        <taxon>Dikarya</taxon>
        <taxon>Ascomycota</taxon>
        <taxon>Pezizomycotina</taxon>
        <taxon>Eurotiomycetes</taxon>
        <taxon>Eurotiomycetidae</taxon>
        <taxon>Onygenales</taxon>
        <taxon>Arthrodermataceae</taxon>
        <taxon>Microsporum</taxon>
    </lineage>
</organism>
<reference evidence="3" key="1">
    <citation type="journal article" date="2012" name="MBio">
        <title>Comparative genome analysis of Trichophyton rubrum and related dermatophytes reveals candidate genes involved in infection.</title>
        <authorList>
            <person name="Martinez D.A."/>
            <person name="Oliver B.G."/>
            <person name="Graeser Y."/>
            <person name="Goldberg J.M."/>
            <person name="Li W."/>
            <person name="Martinez-Rossi N.M."/>
            <person name="Monod M."/>
            <person name="Shelest E."/>
            <person name="Barton R.C."/>
            <person name="Birch E."/>
            <person name="Brakhage A.A."/>
            <person name="Chen Z."/>
            <person name="Gurr S.J."/>
            <person name="Heiman D."/>
            <person name="Heitman J."/>
            <person name="Kosti I."/>
            <person name="Rossi A."/>
            <person name="Saif S."/>
            <person name="Samalova M."/>
            <person name="Saunders C.W."/>
            <person name="Shea T."/>
            <person name="Summerbell R.C."/>
            <person name="Xu J."/>
            <person name="Young S."/>
            <person name="Zeng Q."/>
            <person name="Birren B.W."/>
            <person name="Cuomo C.A."/>
            <person name="White T.C."/>
        </authorList>
    </citation>
    <scope>NUCLEOTIDE SEQUENCE [LARGE SCALE GENOMIC DNA]</scope>
    <source>
        <strain evidence="3">ATCC MYA-4605 / CBS 113480</strain>
    </source>
</reference>
<keyword evidence="3" id="KW-1185">Reference proteome</keyword>
<dbReference type="EMBL" id="DS995708">
    <property type="protein sequence ID" value="EEQ35298.1"/>
    <property type="molecule type" value="Genomic_DNA"/>
</dbReference>
<dbReference type="Proteomes" id="UP000002035">
    <property type="component" value="Unassembled WGS sequence"/>
</dbReference>
<dbReference type="GeneID" id="9227583"/>
<dbReference type="RefSeq" id="XP_002843034.1">
    <property type="nucleotide sequence ID" value="XM_002842988.1"/>
</dbReference>
<protein>
    <submittedName>
        <fullName evidence="2">Uncharacterized protein</fullName>
    </submittedName>
</protein>
<feature type="region of interest" description="Disordered" evidence="1">
    <location>
        <begin position="168"/>
        <end position="193"/>
    </location>
</feature>
<proteinExistence type="predicted"/>
<evidence type="ECO:0000256" key="1">
    <source>
        <dbReference type="SAM" id="MobiDB-lite"/>
    </source>
</evidence>
<dbReference type="OrthoDB" id="4173769at2759"/>
<dbReference type="eggNOG" id="ENOG502RQUE">
    <property type="taxonomic scope" value="Eukaryota"/>
</dbReference>
<feature type="compositionally biased region" description="Basic and acidic residues" evidence="1">
    <location>
        <begin position="60"/>
        <end position="73"/>
    </location>
</feature>
<dbReference type="VEuPathDB" id="FungiDB:MCYG_08117"/>
<accession>C5FZJ5</accession>
<evidence type="ECO:0000313" key="3">
    <source>
        <dbReference type="Proteomes" id="UP000002035"/>
    </source>
</evidence>
<sequence length="214" mass="23817">MSRPTNEVTIQNSALLIAYEIIATKGAYIHHTVKMFIVQILLDIAVWLLGFTSALVPEEAAHEGHPPTERAEMSDAPNFEHPLPYEGAEEDLEPDTPENMTWIMDYPSHPPLYFSSSTSSQSSSSQESYLEIISSLEALWDDWDPQPEEIDYPDRPTTPGILETTLANDTGSLFSRSDTDAESSQPMSPRPATLDSEYYIFNPTGDLEMSDTGL</sequence>
<gene>
    <name evidence="2" type="ORF">MCYG_08117</name>
</gene>
<dbReference type="HOGENOM" id="CLU_1338385_0_0_1"/>
<dbReference type="AlphaFoldDB" id="C5FZJ5"/>
<feature type="compositionally biased region" description="Acidic residues" evidence="1">
    <location>
        <begin position="87"/>
        <end position="96"/>
    </location>
</feature>
<evidence type="ECO:0000313" key="2">
    <source>
        <dbReference type="EMBL" id="EEQ35298.1"/>
    </source>
</evidence>